<evidence type="ECO:0000256" key="2">
    <source>
        <dbReference type="SAM" id="SignalP"/>
    </source>
</evidence>
<dbReference type="Proteomes" id="UP000824110">
    <property type="component" value="Unassembled WGS sequence"/>
</dbReference>
<name>A0A9D1MK85_9FIRM</name>
<evidence type="ECO:0000313" key="4">
    <source>
        <dbReference type="Proteomes" id="UP000824110"/>
    </source>
</evidence>
<dbReference type="PANTHER" id="PTHR30006:SF2">
    <property type="entry name" value="ABC TRANSPORTER SUBSTRATE-BINDING PROTEIN"/>
    <property type="match status" value="1"/>
</dbReference>
<evidence type="ECO:0000256" key="1">
    <source>
        <dbReference type="ARBA" id="ARBA00022729"/>
    </source>
</evidence>
<organism evidence="3 4">
    <name type="scientific">Candidatus Coproplasma excrementigallinarum</name>
    <dbReference type="NCBI Taxonomy" id="2840747"/>
    <lineage>
        <taxon>Bacteria</taxon>
        <taxon>Bacillati</taxon>
        <taxon>Bacillota</taxon>
        <taxon>Clostridia</taxon>
        <taxon>Eubacteriales</taxon>
        <taxon>Candidatus Coproplasma</taxon>
    </lineage>
</organism>
<dbReference type="PROSITE" id="PS51257">
    <property type="entry name" value="PROKAR_LIPOPROTEIN"/>
    <property type="match status" value="1"/>
</dbReference>
<dbReference type="GO" id="GO:0030288">
    <property type="term" value="C:outer membrane-bounded periplasmic space"/>
    <property type="evidence" value="ECO:0007669"/>
    <property type="project" value="TreeGrafter"/>
</dbReference>
<dbReference type="PANTHER" id="PTHR30006">
    <property type="entry name" value="THIAMINE-BINDING PERIPLASMIC PROTEIN-RELATED"/>
    <property type="match status" value="1"/>
</dbReference>
<proteinExistence type="predicted"/>
<dbReference type="GO" id="GO:0030976">
    <property type="term" value="F:thiamine pyrophosphate binding"/>
    <property type="evidence" value="ECO:0007669"/>
    <property type="project" value="TreeGrafter"/>
</dbReference>
<dbReference type="GO" id="GO:0030975">
    <property type="term" value="F:thiamine binding"/>
    <property type="evidence" value="ECO:0007669"/>
    <property type="project" value="TreeGrafter"/>
</dbReference>
<dbReference type="SUPFAM" id="SSF53850">
    <property type="entry name" value="Periplasmic binding protein-like II"/>
    <property type="match status" value="1"/>
</dbReference>
<accession>A0A9D1MK85</accession>
<sequence>MNKAKRIGMIVMSAAVAAVGVSAFAACGGDDVTGKYTANDGTEVTSNTVTVYMPSPTDLDDDLKAGFEAAYPGMTVNLWTGTTGEITAKLEAEASNPQADVIVLASWSDGLSMKEDGQIVSYKPANYDKMGEAMVDDDYMLYGTSASAVGVIYNTKSFPNGLDADWADFGTAAYSEYAMEIPDPTKSGACKDFVAGFSTGVENGDTIMQSWIDNGLKNGGGNNPAIEAVKSQEYDILIAGVDYNAYSAIADGEAINFYYPESGTVINPRPAMIMKTAPHMDAAKLFMDYLLSEDAQELVADYYLIPGRTDVPCKDRTTVDQIPTYRTDWTAMMAVASEKAQWVVDTIAGKE</sequence>
<feature type="chain" id="PRO_5039292018" evidence="2">
    <location>
        <begin position="26"/>
        <end position="351"/>
    </location>
</feature>
<dbReference type="Pfam" id="PF13343">
    <property type="entry name" value="SBP_bac_6"/>
    <property type="match status" value="1"/>
</dbReference>
<reference evidence="3" key="2">
    <citation type="journal article" date="2021" name="PeerJ">
        <title>Extensive microbial diversity within the chicken gut microbiome revealed by metagenomics and culture.</title>
        <authorList>
            <person name="Gilroy R."/>
            <person name="Ravi A."/>
            <person name="Getino M."/>
            <person name="Pursley I."/>
            <person name="Horton D.L."/>
            <person name="Alikhan N.F."/>
            <person name="Baker D."/>
            <person name="Gharbi K."/>
            <person name="Hall N."/>
            <person name="Watson M."/>
            <person name="Adriaenssens E.M."/>
            <person name="Foster-Nyarko E."/>
            <person name="Jarju S."/>
            <person name="Secka A."/>
            <person name="Antonio M."/>
            <person name="Oren A."/>
            <person name="Chaudhuri R.R."/>
            <person name="La Ragione R."/>
            <person name="Hildebrand F."/>
            <person name="Pallen M.J."/>
        </authorList>
    </citation>
    <scope>NUCLEOTIDE SEQUENCE</scope>
    <source>
        <strain evidence="3">CHK195-12923</strain>
    </source>
</reference>
<dbReference type="EMBL" id="DVNE01000052">
    <property type="protein sequence ID" value="HIU62020.1"/>
    <property type="molecule type" value="Genomic_DNA"/>
</dbReference>
<gene>
    <name evidence="3" type="ORF">IAB69_05190</name>
</gene>
<reference evidence="3" key="1">
    <citation type="submission" date="2020-10" db="EMBL/GenBank/DDBJ databases">
        <authorList>
            <person name="Gilroy R."/>
        </authorList>
    </citation>
    <scope>NUCLEOTIDE SEQUENCE</scope>
    <source>
        <strain evidence="3">CHK195-12923</strain>
    </source>
</reference>
<evidence type="ECO:0000313" key="3">
    <source>
        <dbReference type="EMBL" id="HIU62020.1"/>
    </source>
</evidence>
<keyword evidence="1 2" id="KW-0732">Signal</keyword>
<comment type="caution">
    <text evidence="3">The sequence shown here is derived from an EMBL/GenBank/DDBJ whole genome shotgun (WGS) entry which is preliminary data.</text>
</comment>
<dbReference type="AlphaFoldDB" id="A0A9D1MK85"/>
<dbReference type="GO" id="GO:0015888">
    <property type="term" value="P:thiamine transport"/>
    <property type="evidence" value="ECO:0007669"/>
    <property type="project" value="TreeGrafter"/>
</dbReference>
<protein>
    <submittedName>
        <fullName evidence="3">Extracellular solute-binding protein</fullName>
    </submittedName>
</protein>
<feature type="signal peptide" evidence="2">
    <location>
        <begin position="1"/>
        <end position="25"/>
    </location>
</feature>
<dbReference type="Gene3D" id="3.40.190.10">
    <property type="entry name" value="Periplasmic binding protein-like II"/>
    <property type="match status" value="2"/>
</dbReference>